<accession>A0ABW7JV14</accession>
<sequence>MATLADFQNEIYLQGLGGTTPEFPTDLTKLEALAEQVMTPEAFGYVAGSAGAESTAKANLDAIRDWRIVPRMLRDTGTRDLSVELFGQKLPAPVLLGPVGVLSIVHPAGELAVARATAGVGVPMVLSTAASNNMEDVAANNGEGGLRWYQLYWPKDRELAASFLQRAKTAGYTALVVTLDTVTLAWRPRDLDGAYLPFLRGIGVANYFSDPVFQKSVGGPITDENRMQAILHWVANFSDPTITWDDLAFLREHWDGPIVLKGIQHADDARRAVDTGMDGVIVSNHGGRQVDGAIGAIEALPEVVDAVGDQITVLFDSGIRTGADIAKALAIGAKSVLVARPYVYGLALGGEAGVRHVIRCLLAELELTMALSGITTIDELTPDVLRHK</sequence>
<dbReference type="Gene3D" id="3.20.20.70">
    <property type="entry name" value="Aldolase class I"/>
    <property type="match status" value="1"/>
</dbReference>
<dbReference type="EMBL" id="JBIMSO010000133">
    <property type="protein sequence ID" value="MFH5211683.1"/>
    <property type="molecule type" value="Genomic_DNA"/>
</dbReference>
<comment type="similarity">
    <text evidence="3">Belongs to the FMN-dependent alpha-hydroxy acid dehydrogenase family.</text>
</comment>
<dbReference type="EMBL" id="JBIMSP010000001">
    <property type="protein sequence ID" value="MFH5240419.1"/>
    <property type="molecule type" value="Genomic_DNA"/>
</dbReference>
<feature type="domain" description="FMN hydroxy acid dehydrogenase" evidence="4">
    <location>
        <begin position="19"/>
        <end position="388"/>
    </location>
</feature>
<dbReference type="InterPro" id="IPR008259">
    <property type="entry name" value="FMN_hydac_DH_AS"/>
</dbReference>
<dbReference type="RefSeq" id="WP_395118365.1">
    <property type="nucleotide sequence ID" value="NZ_JBIMSN010000003.1"/>
</dbReference>
<dbReference type="Proteomes" id="UP001609175">
    <property type="component" value="Unassembled WGS sequence"/>
</dbReference>
<dbReference type="SUPFAM" id="SSF51395">
    <property type="entry name" value="FMN-linked oxidoreductases"/>
    <property type="match status" value="1"/>
</dbReference>
<dbReference type="PROSITE" id="PS00557">
    <property type="entry name" value="FMN_HYDROXY_ACID_DH_1"/>
    <property type="match status" value="1"/>
</dbReference>
<evidence type="ECO:0000256" key="2">
    <source>
        <dbReference type="ARBA" id="ARBA00023002"/>
    </source>
</evidence>
<evidence type="ECO:0000256" key="1">
    <source>
        <dbReference type="ARBA" id="ARBA00001917"/>
    </source>
</evidence>
<dbReference type="InterPro" id="IPR012133">
    <property type="entry name" value="Alpha-hydoxy_acid_DH_FMN"/>
</dbReference>
<reference evidence="8 9" key="1">
    <citation type="submission" date="2024-10" db="EMBL/GenBank/DDBJ databases">
        <authorList>
            <person name="Riesco R."/>
        </authorList>
    </citation>
    <scope>NUCLEOTIDE SEQUENCE [LARGE SCALE GENOMIC DNA]</scope>
    <source>
        <strain evidence="7 9">NCIMB 15448</strain>
        <strain evidence="5 8">NCIMB 15449</strain>
        <strain evidence="6 10">NCIMB 15450</strain>
    </source>
</reference>
<keyword evidence="2" id="KW-0560">Oxidoreductase</keyword>
<dbReference type="EMBL" id="JBIMSN010000003">
    <property type="protein sequence ID" value="MFH5227159.1"/>
    <property type="molecule type" value="Genomic_DNA"/>
</dbReference>
<dbReference type="PIRSF" id="PIRSF000138">
    <property type="entry name" value="Al-hdrx_acd_dh"/>
    <property type="match status" value="1"/>
</dbReference>
<evidence type="ECO:0000313" key="9">
    <source>
        <dbReference type="Proteomes" id="UP001609176"/>
    </source>
</evidence>
<dbReference type="InterPro" id="IPR037396">
    <property type="entry name" value="FMN_HAD"/>
</dbReference>
<dbReference type="PROSITE" id="PS51349">
    <property type="entry name" value="FMN_HYDROXY_ACID_DH_2"/>
    <property type="match status" value="1"/>
</dbReference>
<evidence type="ECO:0000259" key="4">
    <source>
        <dbReference type="PROSITE" id="PS51349"/>
    </source>
</evidence>
<dbReference type="PANTHER" id="PTHR10578">
    <property type="entry name" value="S -2-HYDROXY-ACID OXIDASE-RELATED"/>
    <property type="match status" value="1"/>
</dbReference>
<dbReference type="InterPro" id="IPR013785">
    <property type="entry name" value="Aldolase_TIM"/>
</dbReference>
<comment type="cofactor">
    <cofactor evidence="1">
        <name>FMN</name>
        <dbReference type="ChEBI" id="CHEBI:58210"/>
    </cofactor>
</comment>
<proteinExistence type="inferred from homology"/>
<evidence type="ECO:0000313" key="7">
    <source>
        <dbReference type="EMBL" id="MFH5240419.1"/>
    </source>
</evidence>
<comment type="caution">
    <text evidence="5">The sequence shown here is derived from an EMBL/GenBank/DDBJ whole genome shotgun (WGS) entry which is preliminary data.</text>
</comment>
<evidence type="ECO:0000256" key="3">
    <source>
        <dbReference type="ARBA" id="ARBA00024042"/>
    </source>
</evidence>
<dbReference type="InterPro" id="IPR000262">
    <property type="entry name" value="FMN-dep_DH"/>
</dbReference>
<protein>
    <submittedName>
        <fullName evidence="5">Lactate 2-monooxygenase</fullName>
    </submittedName>
</protein>
<organism evidence="5 8">
    <name type="scientific">Antrihabitans spumae</name>
    <dbReference type="NCBI Taxonomy" id="3373370"/>
    <lineage>
        <taxon>Bacteria</taxon>
        <taxon>Bacillati</taxon>
        <taxon>Actinomycetota</taxon>
        <taxon>Actinomycetes</taxon>
        <taxon>Mycobacteriales</taxon>
        <taxon>Nocardiaceae</taxon>
        <taxon>Antrihabitans</taxon>
    </lineage>
</organism>
<dbReference type="PANTHER" id="PTHR10578:SF143">
    <property type="entry name" value="FMN-DEPENDENT ALPHA-HYDROXY ACID DEHYDROGENASE PB1A11.03"/>
    <property type="match status" value="1"/>
</dbReference>
<keyword evidence="10" id="KW-1185">Reference proteome</keyword>
<evidence type="ECO:0000313" key="8">
    <source>
        <dbReference type="Proteomes" id="UP001609175"/>
    </source>
</evidence>
<gene>
    <name evidence="7" type="ORF">ACHIPV_00770</name>
    <name evidence="5" type="ORF">ACHIPZ_26295</name>
    <name evidence="6" type="ORF">ACHIRB_00920</name>
</gene>
<evidence type="ECO:0000313" key="10">
    <source>
        <dbReference type="Proteomes" id="UP001609219"/>
    </source>
</evidence>
<evidence type="ECO:0000313" key="5">
    <source>
        <dbReference type="EMBL" id="MFH5211683.1"/>
    </source>
</evidence>
<dbReference type="CDD" id="cd03332">
    <property type="entry name" value="LMO_FMN"/>
    <property type="match status" value="1"/>
</dbReference>
<dbReference type="InterPro" id="IPR037350">
    <property type="entry name" value="LMO_FMN"/>
</dbReference>
<dbReference type="Proteomes" id="UP001609219">
    <property type="component" value="Unassembled WGS sequence"/>
</dbReference>
<name>A0ABW7JV14_9NOCA</name>
<dbReference type="Proteomes" id="UP001609176">
    <property type="component" value="Unassembled WGS sequence"/>
</dbReference>
<dbReference type="Pfam" id="PF01070">
    <property type="entry name" value="FMN_dh"/>
    <property type="match status" value="1"/>
</dbReference>
<evidence type="ECO:0000313" key="6">
    <source>
        <dbReference type="EMBL" id="MFH5227159.1"/>
    </source>
</evidence>